<dbReference type="Proteomes" id="UP001597438">
    <property type="component" value="Unassembled WGS sequence"/>
</dbReference>
<feature type="signal peptide" evidence="1">
    <location>
        <begin position="1"/>
        <end position="20"/>
    </location>
</feature>
<evidence type="ECO:0000259" key="2">
    <source>
        <dbReference type="Pfam" id="PF10988"/>
    </source>
</evidence>
<evidence type="ECO:0000313" key="3">
    <source>
        <dbReference type="EMBL" id="MFD2833810.1"/>
    </source>
</evidence>
<organism evidence="3 4">
    <name type="scientific">Christiangramia antarctica</name>
    <dbReference type="NCBI Taxonomy" id="2058158"/>
    <lineage>
        <taxon>Bacteria</taxon>
        <taxon>Pseudomonadati</taxon>
        <taxon>Bacteroidota</taxon>
        <taxon>Flavobacteriia</taxon>
        <taxon>Flavobacteriales</taxon>
        <taxon>Flavobacteriaceae</taxon>
        <taxon>Christiangramia</taxon>
    </lineage>
</organism>
<proteinExistence type="predicted"/>
<reference evidence="4" key="1">
    <citation type="journal article" date="2019" name="Int. J. Syst. Evol. Microbiol.">
        <title>The Global Catalogue of Microorganisms (GCM) 10K type strain sequencing project: providing services to taxonomists for standard genome sequencing and annotation.</title>
        <authorList>
            <consortium name="The Broad Institute Genomics Platform"/>
            <consortium name="The Broad Institute Genome Sequencing Center for Infectious Disease"/>
            <person name="Wu L."/>
            <person name="Ma J."/>
        </authorList>
    </citation>
    <scope>NUCLEOTIDE SEQUENCE [LARGE SCALE GENOMIC DNA]</scope>
    <source>
        <strain evidence="4">KCTC 52925</strain>
    </source>
</reference>
<evidence type="ECO:0000256" key="1">
    <source>
        <dbReference type="SAM" id="SignalP"/>
    </source>
</evidence>
<accession>A0ABW5X3W8</accession>
<feature type="domain" description="Putative auto-transporter adhesin head GIN" evidence="2">
    <location>
        <begin position="45"/>
        <end position="226"/>
    </location>
</feature>
<sequence>MKKVMFILAAVFMISQTANAQWWGGNDKIKGNGEVVTKTRSVGSYNGVSLTGSFDVELVKGKEGSIKIEAESNLQEYITTEVKNGKLEISTEKNVSLQTTRSVKITVPVESIEEVSVTGSGDIYGGSTIRGEEMKLAVTGSGNLKLNLEVKEIEGKVTGSGDIDLKGKTSRLNCTVTGSGDFDARSLEASNVDARIMGSGDIFVNVTGTLEASIAGSGDIKYSGNPDKKVKTAGSGRVSSL</sequence>
<dbReference type="Pfam" id="PF10988">
    <property type="entry name" value="DUF2807"/>
    <property type="match status" value="1"/>
</dbReference>
<evidence type="ECO:0000313" key="4">
    <source>
        <dbReference type="Proteomes" id="UP001597438"/>
    </source>
</evidence>
<name>A0ABW5X3W8_9FLAO</name>
<dbReference type="PANTHER" id="PTHR39200">
    <property type="entry name" value="HYPOTHETICAL EXPORTED PROTEIN"/>
    <property type="match status" value="1"/>
</dbReference>
<dbReference type="PANTHER" id="PTHR39200:SF1">
    <property type="entry name" value="AUTO-TRANSPORTER ADHESIN HEAD GIN DOMAIN-CONTAINING PROTEIN-RELATED"/>
    <property type="match status" value="1"/>
</dbReference>
<comment type="caution">
    <text evidence="3">The sequence shown here is derived from an EMBL/GenBank/DDBJ whole genome shotgun (WGS) entry which is preliminary data.</text>
</comment>
<feature type="chain" id="PRO_5046952310" evidence="1">
    <location>
        <begin position="21"/>
        <end position="241"/>
    </location>
</feature>
<keyword evidence="1" id="KW-0732">Signal</keyword>
<dbReference type="RefSeq" id="WP_251742966.1">
    <property type="nucleotide sequence ID" value="NZ_JBHUOJ010000024.1"/>
</dbReference>
<protein>
    <submittedName>
        <fullName evidence="3">Head GIN domain-containing protein</fullName>
    </submittedName>
</protein>
<gene>
    <name evidence="3" type="ORF">ACFSYS_10960</name>
</gene>
<dbReference type="InterPro" id="IPR021255">
    <property type="entry name" value="DUF2807"/>
</dbReference>
<dbReference type="EMBL" id="JBHUOJ010000024">
    <property type="protein sequence ID" value="MFD2833810.1"/>
    <property type="molecule type" value="Genomic_DNA"/>
</dbReference>
<keyword evidence="4" id="KW-1185">Reference proteome</keyword>
<dbReference type="Gene3D" id="2.160.20.120">
    <property type="match status" value="1"/>
</dbReference>